<comment type="caution">
    <text evidence="3">The sequence shown here is derived from an EMBL/GenBank/DDBJ whole genome shotgun (WGS) entry which is preliminary data.</text>
</comment>
<dbReference type="EMBL" id="NFKP01000006">
    <property type="protein sequence ID" value="OUP70035.1"/>
    <property type="molecule type" value="Genomic_DNA"/>
</dbReference>
<name>A0A1Y4N318_9FIRM</name>
<dbReference type="Proteomes" id="UP000196386">
    <property type="component" value="Unassembled WGS sequence"/>
</dbReference>
<evidence type="ECO:0000313" key="6">
    <source>
        <dbReference type="Proteomes" id="UP000260828"/>
    </source>
</evidence>
<dbReference type="AlphaFoldDB" id="A0A1Y4N318"/>
<sequence length="110" mass="12273">MDYYEIGQRIRKIRKAHGLSQESLAERVGISNTHMSHIETGNTKLSLPVLVALADALDVCTDDFLHKRSTFVRSASIDAIIQILNACTTLQIKIIEDILKATKTSLDQHL</sequence>
<reference evidence="3" key="2">
    <citation type="journal article" date="2018" name="BMC Genomics">
        <title>Whole genome sequencing and function prediction of 133 gut anaerobes isolated from chicken caecum in pure cultures.</title>
        <authorList>
            <person name="Medvecky M."/>
            <person name="Cejkova D."/>
            <person name="Polansky O."/>
            <person name="Karasova D."/>
            <person name="Kubasova T."/>
            <person name="Cizek A."/>
            <person name="Rychlik I."/>
        </authorList>
    </citation>
    <scope>NUCLEOTIDE SEQUENCE</scope>
    <source>
        <strain evidence="3">An175</strain>
    </source>
</reference>
<evidence type="ECO:0000259" key="2">
    <source>
        <dbReference type="PROSITE" id="PS50943"/>
    </source>
</evidence>
<dbReference type="Proteomes" id="UP000260828">
    <property type="component" value="Unassembled WGS sequence"/>
</dbReference>
<dbReference type="RefSeq" id="WP_006875958.1">
    <property type="nucleotide sequence ID" value="NZ_CABIWA010000018.1"/>
</dbReference>
<dbReference type="InterPro" id="IPR001387">
    <property type="entry name" value="Cro/C1-type_HTH"/>
</dbReference>
<feature type="domain" description="HTH cro/C1-type" evidence="2">
    <location>
        <begin position="10"/>
        <end position="65"/>
    </location>
</feature>
<reference evidence="5" key="1">
    <citation type="submission" date="2017-04" db="EMBL/GenBank/DDBJ databases">
        <title>Function of individual gut microbiota members based on whole genome sequencing of pure cultures obtained from chicken caecum.</title>
        <authorList>
            <person name="Medvecky M."/>
            <person name="Cejkova D."/>
            <person name="Polansky O."/>
            <person name="Karasova D."/>
            <person name="Kubasova T."/>
            <person name="Cizek A."/>
            <person name="Rychlik I."/>
        </authorList>
    </citation>
    <scope>NUCLEOTIDE SEQUENCE [LARGE SCALE GENOMIC DNA]</scope>
    <source>
        <strain evidence="5">An175</strain>
    </source>
</reference>
<proteinExistence type="predicted"/>
<reference evidence="4 6" key="3">
    <citation type="submission" date="2018-08" db="EMBL/GenBank/DDBJ databases">
        <title>A genome reference for cultivated species of the human gut microbiota.</title>
        <authorList>
            <person name="Zou Y."/>
            <person name="Xue W."/>
            <person name="Luo G."/>
        </authorList>
    </citation>
    <scope>NUCLEOTIDE SEQUENCE [LARGE SCALE GENOMIC DNA]</scope>
    <source>
        <strain evidence="4 6">TF05-12AC</strain>
    </source>
</reference>
<evidence type="ECO:0000313" key="5">
    <source>
        <dbReference type="Proteomes" id="UP000196386"/>
    </source>
</evidence>
<evidence type="ECO:0000313" key="3">
    <source>
        <dbReference type="EMBL" id="OUP70035.1"/>
    </source>
</evidence>
<organism evidence="3 5">
    <name type="scientific">Anaerotruncus colihominis</name>
    <dbReference type="NCBI Taxonomy" id="169435"/>
    <lineage>
        <taxon>Bacteria</taxon>
        <taxon>Bacillati</taxon>
        <taxon>Bacillota</taxon>
        <taxon>Clostridia</taxon>
        <taxon>Eubacteriales</taxon>
        <taxon>Oscillospiraceae</taxon>
        <taxon>Anaerotruncus</taxon>
    </lineage>
</organism>
<dbReference type="CDD" id="cd00093">
    <property type="entry name" value="HTH_XRE"/>
    <property type="match status" value="1"/>
</dbReference>
<dbReference type="OrthoDB" id="1651614at2"/>
<accession>A0A1Y4N318</accession>
<dbReference type="InterPro" id="IPR010982">
    <property type="entry name" value="Lambda_DNA-bd_dom_sf"/>
</dbReference>
<dbReference type="EMBL" id="QVME01000012">
    <property type="protein sequence ID" value="RGE65602.1"/>
    <property type="molecule type" value="Genomic_DNA"/>
</dbReference>
<gene>
    <name evidence="3" type="ORF">B5F11_06835</name>
    <name evidence="4" type="ORF">DXC40_16435</name>
</gene>
<evidence type="ECO:0000313" key="4">
    <source>
        <dbReference type="EMBL" id="RGE65602.1"/>
    </source>
</evidence>
<dbReference type="GO" id="GO:0003677">
    <property type="term" value="F:DNA binding"/>
    <property type="evidence" value="ECO:0007669"/>
    <property type="project" value="UniProtKB-KW"/>
</dbReference>
<dbReference type="SUPFAM" id="SSF47413">
    <property type="entry name" value="lambda repressor-like DNA-binding domains"/>
    <property type="match status" value="1"/>
</dbReference>
<dbReference type="PANTHER" id="PTHR46797:SF1">
    <property type="entry name" value="METHYLPHOSPHONATE SYNTHASE"/>
    <property type="match status" value="1"/>
</dbReference>
<dbReference type="Pfam" id="PF01381">
    <property type="entry name" value="HTH_3"/>
    <property type="match status" value="1"/>
</dbReference>
<dbReference type="GO" id="GO:0005829">
    <property type="term" value="C:cytosol"/>
    <property type="evidence" value="ECO:0007669"/>
    <property type="project" value="TreeGrafter"/>
</dbReference>
<evidence type="ECO:0000256" key="1">
    <source>
        <dbReference type="ARBA" id="ARBA00023125"/>
    </source>
</evidence>
<dbReference type="Gene3D" id="1.10.260.40">
    <property type="entry name" value="lambda repressor-like DNA-binding domains"/>
    <property type="match status" value="1"/>
</dbReference>
<dbReference type="InterPro" id="IPR050807">
    <property type="entry name" value="TransReg_Diox_bact_type"/>
</dbReference>
<keyword evidence="1" id="KW-0238">DNA-binding</keyword>
<dbReference type="GO" id="GO:0003700">
    <property type="term" value="F:DNA-binding transcription factor activity"/>
    <property type="evidence" value="ECO:0007669"/>
    <property type="project" value="TreeGrafter"/>
</dbReference>
<protein>
    <submittedName>
        <fullName evidence="3 4">Transcriptional regulator</fullName>
    </submittedName>
</protein>
<dbReference type="SMART" id="SM00530">
    <property type="entry name" value="HTH_XRE"/>
    <property type="match status" value="1"/>
</dbReference>
<dbReference type="PANTHER" id="PTHR46797">
    <property type="entry name" value="HTH-TYPE TRANSCRIPTIONAL REGULATOR"/>
    <property type="match status" value="1"/>
</dbReference>
<dbReference type="PROSITE" id="PS50943">
    <property type="entry name" value="HTH_CROC1"/>
    <property type="match status" value="1"/>
</dbReference>